<evidence type="ECO:0000256" key="1">
    <source>
        <dbReference type="SAM" id="MobiDB-lite"/>
    </source>
</evidence>
<protein>
    <submittedName>
        <fullName evidence="2">Uncharacterized protein</fullName>
    </submittedName>
</protein>
<proteinExistence type="predicted"/>
<gene>
    <name evidence="2" type="ORF">DFH94DRAFT_681117</name>
</gene>
<dbReference type="AlphaFoldDB" id="A0A9P5TAM8"/>
<dbReference type="EMBL" id="WHVB01000006">
    <property type="protein sequence ID" value="KAF8481750.1"/>
    <property type="molecule type" value="Genomic_DNA"/>
</dbReference>
<name>A0A9P5TAM8_9AGAM</name>
<keyword evidence="3" id="KW-1185">Reference proteome</keyword>
<sequence>MAEDISRLTSSTVECYHVLIVSRLLMNGTYTLLQSRAGEKKLPPFAKPELPILGIGLYLRWRMIDVSSPLELEQRLERIGMKLCFKWIPPWRFIRVCVEITVKLTQDSVPLLPSWPIGVLVTLSGTPIKAQGWITWSSRSSSTPLVLYEKKIHEQHIPQGTVSGIAPLVMKYWNAHTKAKRHFPDRERKSPATRLDLHTPKVVPPLERDGAAGSVKL</sequence>
<organism evidence="2 3">
    <name type="scientific">Russula ochroleuca</name>
    <dbReference type="NCBI Taxonomy" id="152965"/>
    <lineage>
        <taxon>Eukaryota</taxon>
        <taxon>Fungi</taxon>
        <taxon>Dikarya</taxon>
        <taxon>Basidiomycota</taxon>
        <taxon>Agaricomycotina</taxon>
        <taxon>Agaricomycetes</taxon>
        <taxon>Russulales</taxon>
        <taxon>Russulaceae</taxon>
        <taxon>Russula</taxon>
    </lineage>
</organism>
<evidence type="ECO:0000313" key="2">
    <source>
        <dbReference type="EMBL" id="KAF8481750.1"/>
    </source>
</evidence>
<reference evidence="2" key="2">
    <citation type="journal article" date="2020" name="Nat. Commun.">
        <title>Large-scale genome sequencing of mycorrhizal fungi provides insights into the early evolution of symbiotic traits.</title>
        <authorList>
            <person name="Miyauchi S."/>
            <person name="Kiss E."/>
            <person name="Kuo A."/>
            <person name="Drula E."/>
            <person name="Kohler A."/>
            <person name="Sanchez-Garcia M."/>
            <person name="Morin E."/>
            <person name="Andreopoulos B."/>
            <person name="Barry K.W."/>
            <person name="Bonito G."/>
            <person name="Buee M."/>
            <person name="Carver A."/>
            <person name="Chen C."/>
            <person name="Cichocki N."/>
            <person name="Clum A."/>
            <person name="Culley D."/>
            <person name="Crous P.W."/>
            <person name="Fauchery L."/>
            <person name="Girlanda M."/>
            <person name="Hayes R.D."/>
            <person name="Keri Z."/>
            <person name="LaButti K."/>
            <person name="Lipzen A."/>
            <person name="Lombard V."/>
            <person name="Magnuson J."/>
            <person name="Maillard F."/>
            <person name="Murat C."/>
            <person name="Nolan M."/>
            <person name="Ohm R.A."/>
            <person name="Pangilinan J."/>
            <person name="Pereira M.F."/>
            <person name="Perotto S."/>
            <person name="Peter M."/>
            <person name="Pfister S."/>
            <person name="Riley R."/>
            <person name="Sitrit Y."/>
            <person name="Stielow J.B."/>
            <person name="Szollosi G."/>
            <person name="Zifcakova L."/>
            <person name="Stursova M."/>
            <person name="Spatafora J.W."/>
            <person name="Tedersoo L."/>
            <person name="Vaario L.M."/>
            <person name="Yamada A."/>
            <person name="Yan M."/>
            <person name="Wang P."/>
            <person name="Xu J."/>
            <person name="Bruns T."/>
            <person name="Baldrian P."/>
            <person name="Vilgalys R."/>
            <person name="Dunand C."/>
            <person name="Henrissat B."/>
            <person name="Grigoriev I.V."/>
            <person name="Hibbett D."/>
            <person name="Nagy L.G."/>
            <person name="Martin F.M."/>
        </authorList>
    </citation>
    <scope>NUCLEOTIDE SEQUENCE</scope>
    <source>
        <strain evidence="2">Prilba</strain>
    </source>
</reference>
<accession>A0A9P5TAM8</accession>
<dbReference type="Proteomes" id="UP000759537">
    <property type="component" value="Unassembled WGS sequence"/>
</dbReference>
<reference evidence="2" key="1">
    <citation type="submission" date="2019-10" db="EMBL/GenBank/DDBJ databases">
        <authorList>
            <consortium name="DOE Joint Genome Institute"/>
            <person name="Kuo A."/>
            <person name="Miyauchi S."/>
            <person name="Kiss E."/>
            <person name="Drula E."/>
            <person name="Kohler A."/>
            <person name="Sanchez-Garcia M."/>
            <person name="Andreopoulos B."/>
            <person name="Barry K.W."/>
            <person name="Bonito G."/>
            <person name="Buee M."/>
            <person name="Carver A."/>
            <person name="Chen C."/>
            <person name="Cichocki N."/>
            <person name="Clum A."/>
            <person name="Culley D."/>
            <person name="Crous P.W."/>
            <person name="Fauchery L."/>
            <person name="Girlanda M."/>
            <person name="Hayes R."/>
            <person name="Keri Z."/>
            <person name="LaButti K."/>
            <person name="Lipzen A."/>
            <person name="Lombard V."/>
            <person name="Magnuson J."/>
            <person name="Maillard F."/>
            <person name="Morin E."/>
            <person name="Murat C."/>
            <person name="Nolan M."/>
            <person name="Ohm R."/>
            <person name="Pangilinan J."/>
            <person name="Pereira M."/>
            <person name="Perotto S."/>
            <person name="Peter M."/>
            <person name="Riley R."/>
            <person name="Sitrit Y."/>
            <person name="Stielow B."/>
            <person name="Szollosi G."/>
            <person name="Zifcakova L."/>
            <person name="Stursova M."/>
            <person name="Spatafora J.W."/>
            <person name="Tedersoo L."/>
            <person name="Vaario L.-M."/>
            <person name="Yamada A."/>
            <person name="Yan M."/>
            <person name="Wang P."/>
            <person name="Xu J."/>
            <person name="Bruns T."/>
            <person name="Baldrian P."/>
            <person name="Vilgalys R."/>
            <person name="Henrissat B."/>
            <person name="Grigoriev I.V."/>
            <person name="Hibbett D."/>
            <person name="Nagy L.G."/>
            <person name="Martin F.M."/>
        </authorList>
    </citation>
    <scope>NUCLEOTIDE SEQUENCE</scope>
    <source>
        <strain evidence="2">Prilba</strain>
    </source>
</reference>
<comment type="caution">
    <text evidence="2">The sequence shown here is derived from an EMBL/GenBank/DDBJ whole genome shotgun (WGS) entry which is preliminary data.</text>
</comment>
<feature type="region of interest" description="Disordered" evidence="1">
    <location>
        <begin position="181"/>
        <end position="217"/>
    </location>
</feature>
<evidence type="ECO:0000313" key="3">
    <source>
        <dbReference type="Proteomes" id="UP000759537"/>
    </source>
</evidence>
<feature type="compositionally biased region" description="Basic and acidic residues" evidence="1">
    <location>
        <begin position="182"/>
        <end position="199"/>
    </location>
</feature>